<evidence type="ECO:0000313" key="4">
    <source>
        <dbReference type="Proteomes" id="UP000676386"/>
    </source>
</evidence>
<dbReference type="Pfam" id="PF18962">
    <property type="entry name" value="Por_Secre_tail"/>
    <property type="match status" value="1"/>
</dbReference>
<gene>
    <name evidence="3" type="ORF">KE626_10990</name>
</gene>
<dbReference type="NCBIfam" id="TIGR04183">
    <property type="entry name" value="Por_Secre_tail"/>
    <property type="match status" value="1"/>
</dbReference>
<name>A0ABS5IY15_9BACT</name>
<dbReference type="InterPro" id="IPR026444">
    <property type="entry name" value="Secre_tail"/>
</dbReference>
<accession>A0ABS5IY15</accession>
<protein>
    <submittedName>
        <fullName evidence="3">T9SS type A sorting domain-containing protein</fullName>
    </submittedName>
</protein>
<reference evidence="3 4" key="1">
    <citation type="submission" date="2021-04" db="EMBL/GenBank/DDBJ databases">
        <title>Chitinophaga sp. nov., isolated from the rhizosphere soil.</title>
        <authorList>
            <person name="He S."/>
        </authorList>
    </citation>
    <scope>NUCLEOTIDE SEQUENCE [LARGE SCALE GENOMIC DNA]</scope>
    <source>
        <strain evidence="3 4">2R12</strain>
    </source>
</reference>
<dbReference type="Proteomes" id="UP000676386">
    <property type="component" value="Unassembled WGS sequence"/>
</dbReference>
<evidence type="ECO:0000256" key="1">
    <source>
        <dbReference type="SAM" id="SignalP"/>
    </source>
</evidence>
<feature type="domain" description="Secretion system C-terminal sorting" evidence="2">
    <location>
        <begin position="449"/>
        <end position="513"/>
    </location>
</feature>
<feature type="signal peptide" evidence="1">
    <location>
        <begin position="1"/>
        <end position="20"/>
    </location>
</feature>
<comment type="caution">
    <text evidence="3">The sequence shown here is derived from an EMBL/GenBank/DDBJ whole genome shotgun (WGS) entry which is preliminary data.</text>
</comment>
<sequence length="524" mass="57761">MKKKYLILSFILLLAKNLSAQQGVYIPTGATVWLSGNTNVGIFADMTNNGILGSNPNTTFYFLGKLWTNGNGATLPDESPDGISGTGGTFSFSGLASGQQKVFGGYSFITKTGPSFPNLQLNNTAGLLLDDFSDLKIRNNLQFSSGRLYLNGWNLQLGDKTPGTVTGYSDYRYVVTGKGIAGGVFYRAGINNAAGKVVFPIGTDDAGYAPAAVLMIGGIDMIGARVYDSVFTVAAGGTAYPDSFVNKTWNIRRVDNSGGEVDVILQHMDVSELPAYATYRDSSFITRFVTGVWDNVPSIPYKPLPGTLTTNAMMQPATMHLRHFTALGSNEFFAKTTLFGSVKPAMFLSFEAFRIAPFIVQLDWTTSREIYNAVFEVERRYEREEAFTKITTVPTKAINGNSSTPLSYTWQDMNDYDDWTYYRIKAVGRNGKITYSEVRAVPPFVQINVFPNPNNGKFKVSIRGIRGEMLMQLQDVWGQAIRQYTVNKDQDVNITDMPAGVYFLVIYHKNTMKVAYTCKVIVAQ</sequence>
<organism evidence="3 4">
    <name type="scientific">Chitinophaga hostae</name>
    <dbReference type="NCBI Taxonomy" id="2831022"/>
    <lineage>
        <taxon>Bacteria</taxon>
        <taxon>Pseudomonadati</taxon>
        <taxon>Bacteroidota</taxon>
        <taxon>Chitinophagia</taxon>
        <taxon>Chitinophagales</taxon>
        <taxon>Chitinophagaceae</taxon>
        <taxon>Chitinophaga</taxon>
    </lineage>
</organism>
<evidence type="ECO:0000259" key="2">
    <source>
        <dbReference type="Pfam" id="PF18962"/>
    </source>
</evidence>
<keyword evidence="4" id="KW-1185">Reference proteome</keyword>
<evidence type="ECO:0000313" key="3">
    <source>
        <dbReference type="EMBL" id="MBS0027834.1"/>
    </source>
</evidence>
<dbReference type="RefSeq" id="WP_211972946.1">
    <property type="nucleotide sequence ID" value="NZ_CBFHAM010000019.1"/>
</dbReference>
<feature type="chain" id="PRO_5046071736" evidence="1">
    <location>
        <begin position="21"/>
        <end position="524"/>
    </location>
</feature>
<proteinExistence type="predicted"/>
<dbReference type="EMBL" id="JAGTXB010000004">
    <property type="protein sequence ID" value="MBS0027834.1"/>
    <property type="molecule type" value="Genomic_DNA"/>
</dbReference>
<keyword evidence="1" id="KW-0732">Signal</keyword>